<dbReference type="InterPro" id="IPR011604">
    <property type="entry name" value="PDDEXK-like_dom_sf"/>
</dbReference>
<accession>A0A517TRR0</accession>
<evidence type="ECO:0000313" key="1">
    <source>
        <dbReference type="EMBL" id="QDT71062.1"/>
    </source>
</evidence>
<evidence type="ECO:0008006" key="3">
    <source>
        <dbReference type="Google" id="ProtNLM"/>
    </source>
</evidence>
<evidence type="ECO:0000313" key="2">
    <source>
        <dbReference type="Proteomes" id="UP000317909"/>
    </source>
</evidence>
<proteinExistence type="predicted"/>
<dbReference type="NCBIfam" id="TIGR04256">
    <property type="entry name" value="GxxExxY"/>
    <property type="match status" value="1"/>
</dbReference>
<dbReference type="EMBL" id="CP036339">
    <property type="protein sequence ID" value="QDT71062.1"/>
    <property type="molecule type" value="Genomic_DNA"/>
</dbReference>
<gene>
    <name evidence="1" type="ORF">I41_02170</name>
</gene>
<sequence length="127" mass="14646">MDENPISQQIVDAAYQIHKTLGPGLLESVYEVVLAYELRKRGLKVERQLPVQVVYDGICFEERYRLDLLVEGKVIVEIKSIETLTPVHKKQLLTYLRLLDKRLGLLINFNEELIRNGISRVVNGLED</sequence>
<dbReference type="AlphaFoldDB" id="A0A517TRR0"/>
<reference evidence="1 2" key="1">
    <citation type="submission" date="2019-02" db="EMBL/GenBank/DDBJ databases">
        <title>Deep-cultivation of Planctomycetes and their phenomic and genomic characterization uncovers novel biology.</title>
        <authorList>
            <person name="Wiegand S."/>
            <person name="Jogler M."/>
            <person name="Boedeker C."/>
            <person name="Pinto D."/>
            <person name="Vollmers J."/>
            <person name="Rivas-Marin E."/>
            <person name="Kohn T."/>
            <person name="Peeters S.H."/>
            <person name="Heuer A."/>
            <person name="Rast P."/>
            <person name="Oberbeckmann S."/>
            <person name="Bunk B."/>
            <person name="Jeske O."/>
            <person name="Meyerdierks A."/>
            <person name="Storesund J.E."/>
            <person name="Kallscheuer N."/>
            <person name="Luecker S."/>
            <person name="Lage O.M."/>
            <person name="Pohl T."/>
            <person name="Merkel B.J."/>
            <person name="Hornburger P."/>
            <person name="Mueller R.-W."/>
            <person name="Bruemmer F."/>
            <person name="Labrenz M."/>
            <person name="Spormann A.M."/>
            <person name="Op den Camp H."/>
            <person name="Overmann J."/>
            <person name="Amann R."/>
            <person name="Jetten M.S.M."/>
            <person name="Mascher T."/>
            <person name="Medema M.H."/>
            <person name="Devos D.P."/>
            <person name="Kaster A.-K."/>
            <person name="Ovreas L."/>
            <person name="Rohde M."/>
            <person name="Galperin M.Y."/>
            <person name="Jogler C."/>
        </authorList>
    </citation>
    <scope>NUCLEOTIDE SEQUENCE [LARGE SCALE GENOMIC DNA]</scope>
    <source>
        <strain evidence="1 2">I41</strain>
    </source>
</reference>
<dbReference type="RefSeq" id="WP_145430133.1">
    <property type="nucleotide sequence ID" value="NZ_CP036339.1"/>
</dbReference>
<dbReference type="Gene3D" id="3.90.320.10">
    <property type="match status" value="1"/>
</dbReference>
<organism evidence="1 2">
    <name type="scientific">Lacipirellula limnantheis</name>
    <dbReference type="NCBI Taxonomy" id="2528024"/>
    <lineage>
        <taxon>Bacteria</taxon>
        <taxon>Pseudomonadati</taxon>
        <taxon>Planctomycetota</taxon>
        <taxon>Planctomycetia</taxon>
        <taxon>Pirellulales</taxon>
        <taxon>Lacipirellulaceae</taxon>
        <taxon>Lacipirellula</taxon>
    </lineage>
</organism>
<dbReference type="Proteomes" id="UP000317909">
    <property type="component" value="Chromosome"/>
</dbReference>
<dbReference type="KEGG" id="llh:I41_02170"/>
<protein>
    <recommendedName>
        <fullName evidence="3">GxxExxY protein</fullName>
    </recommendedName>
</protein>
<dbReference type="OrthoDB" id="9806869at2"/>
<name>A0A517TRR0_9BACT</name>
<keyword evidence="2" id="KW-1185">Reference proteome</keyword>
<dbReference type="InterPro" id="IPR026350">
    <property type="entry name" value="GxxExxY"/>
</dbReference>
<dbReference type="Pfam" id="PF13366">
    <property type="entry name" value="PDDEXK_3"/>
    <property type="match status" value="1"/>
</dbReference>